<keyword evidence="5" id="KW-0472">Membrane</keyword>
<evidence type="ECO:0000256" key="1">
    <source>
        <dbReference type="ARBA" id="ARBA00022729"/>
    </source>
</evidence>
<feature type="compositionally biased region" description="Polar residues" evidence="4">
    <location>
        <begin position="374"/>
        <end position="384"/>
    </location>
</feature>
<organism evidence="8 9">
    <name type="scientific">Paragonimus skrjabini miyazakii</name>
    <dbReference type="NCBI Taxonomy" id="59628"/>
    <lineage>
        <taxon>Eukaryota</taxon>
        <taxon>Metazoa</taxon>
        <taxon>Spiralia</taxon>
        <taxon>Lophotrochozoa</taxon>
        <taxon>Platyhelminthes</taxon>
        <taxon>Trematoda</taxon>
        <taxon>Digenea</taxon>
        <taxon>Plagiorchiida</taxon>
        <taxon>Troglotremata</taxon>
        <taxon>Troglotrematidae</taxon>
        <taxon>Paragonimus</taxon>
    </lineage>
</organism>
<dbReference type="InterPro" id="IPR007110">
    <property type="entry name" value="Ig-like_dom"/>
</dbReference>
<dbReference type="InterPro" id="IPR036179">
    <property type="entry name" value="Ig-like_dom_sf"/>
</dbReference>
<dbReference type="InterPro" id="IPR050958">
    <property type="entry name" value="Cell_Adh-Cytoskel_Orgn"/>
</dbReference>
<accession>A0A8S9Z3P4</accession>
<dbReference type="EMBL" id="JTDE01000176">
    <property type="protein sequence ID" value="KAF7262085.1"/>
    <property type="molecule type" value="Genomic_DNA"/>
</dbReference>
<dbReference type="GO" id="GO:0008046">
    <property type="term" value="F:axon guidance receptor activity"/>
    <property type="evidence" value="ECO:0007669"/>
    <property type="project" value="TreeGrafter"/>
</dbReference>
<dbReference type="InterPro" id="IPR000742">
    <property type="entry name" value="EGF"/>
</dbReference>
<feature type="disulfide bond" evidence="3">
    <location>
        <begin position="107"/>
        <end position="117"/>
    </location>
</feature>
<dbReference type="AlphaFoldDB" id="A0A8S9Z3P4"/>
<dbReference type="OrthoDB" id="428111at2759"/>
<keyword evidence="9" id="KW-1185">Reference proteome</keyword>
<dbReference type="CDD" id="cd00096">
    <property type="entry name" value="Ig"/>
    <property type="match status" value="1"/>
</dbReference>
<feature type="transmembrane region" description="Helical" evidence="5">
    <location>
        <begin position="206"/>
        <end position="230"/>
    </location>
</feature>
<evidence type="ECO:0000259" key="7">
    <source>
        <dbReference type="PROSITE" id="PS50835"/>
    </source>
</evidence>
<keyword evidence="5" id="KW-1133">Transmembrane helix</keyword>
<dbReference type="SMART" id="SM00409">
    <property type="entry name" value="IG"/>
    <property type="match status" value="1"/>
</dbReference>
<name>A0A8S9Z3P4_9TREM</name>
<dbReference type="GO" id="GO:0030424">
    <property type="term" value="C:axon"/>
    <property type="evidence" value="ECO:0007669"/>
    <property type="project" value="TreeGrafter"/>
</dbReference>
<protein>
    <submittedName>
        <fullName evidence="8">Uncharacterized protein</fullName>
    </submittedName>
</protein>
<dbReference type="InterPro" id="IPR003599">
    <property type="entry name" value="Ig_sub"/>
</dbReference>
<reference evidence="8" key="1">
    <citation type="submission" date="2019-07" db="EMBL/GenBank/DDBJ databases">
        <title>Annotation for the trematode Paragonimus miyazaki's.</title>
        <authorList>
            <person name="Choi Y.-J."/>
        </authorList>
    </citation>
    <scope>NUCLEOTIDE SEQUENCE</scope>
    <source>
        <strain evidence="8">Japan</strain>
    </source>
</reference>
<dbReference type="PANTHER" id="PTHR45080">
    <property type="entry name" value="CONTACTIN 5"/>
    <property type="match status" value="1"/>
</dbReference>
<proteinExistence type="predicted"/>
<dbReference type="GO" id="GO:0050808">
    <property type="term" value="P:synapse organization"/>
    <property type="evidence" value="ECO:0007669"/>
    <property type="project" value="TreeGrafter"/>
</dbReference>
<dbReference type="PROSITE" id="PS50835">
    <property type="entry name" value="IG_LIKE"/>
    <property type="match status" value="1"/>
</dbReference>
<dbReference type="InterPro" id="IPR013783">
    <property type="entry name" value="Ig-like_fold"/>
</dbReference>
<evidence type="ECO:0000256" key="3">
    <source>
        <dbReference type="PROSITE-ProRule" id="PRU00076"/>
    </source>
</evidence>
<evidence type="ECO:0000256" key="2">
    <source>
        <dbReference type="ARBA" id="ARBA00023157"/>
    </source>
</evidence>
<keyword evidence="2 3" id="KW-1015">Disulfide bond</keyword>
<dbReference type="InterPro" id="IPR003598">
    <property type="entry name" value="Ig_sub2"/>
</dbReference>
<evidence type="ECO:0000313" key="8">
    <source>
        <dbReference type="EMBL" id="KAF7262085.1"/>
    </source>
</evidence>
<dbReference type="GO" id="GO:0005886">
    <property type="term" value="C:plasma membrane"/>
    <property type="evidence" value="ECO:0007669"/>
    <property type="project" value="TreeGrafter"/>
</dbReference>
<keyword evidence="3" id="KW-0245">EGF-like domain</keyword>
<comment type="caution">
    <text evidence="8">The sequence shown here is derived from an EMBL/GenBank/DDBJ whole genome shotgun (WGS) entry which is preliminary data.</text>
</comment>
<dbReference type="SUPFAM" id="SSF48726">
    <property type="entry name" value="Immunoglobulin"/>
    <property type="match status" value="1"/>
</dbReference>
<dbReference type="PROSITE" id="PS00022">
    <property type="entry name" value="EGF_1"/>
    <property type="match status" value="1"/>
</dbReference>
<dbReference type="SUPFAM" id="SSF57196">
    <property type="entry name" value="EGF/Laminin"/>
    <property type="match status" value="1"/>
</dbReference>
<evidence type="ECO:0000259" key="6">
    <source>
        <dbReference type="PROSITE" id="PS50026"/>
    </source>
</evidence>
<evidence type="ECO:0000313" key="9">
    <source>
        <dbReference type="Proteomes" id="UP000822476"/>
    </source>
</evidence>
<keyword evidence="1" id="KW-0732">Signal</keyword>
<dbReference type="Pfam" id="PF07679">
    <property type="entry name" value="I-set"/>
    <property type="match status" value="1"/>
</dbReference>
<dbReference type="GO" id="GO:0043025">
    <property type="term" value="C:neuronal cell body"/>
    <property type="evidence" value="ECO:0007669"/>
    <property type="project" value="TreeGrafter"/>
</dbReference>
<dbReference type="PANTHER" id="PTHR45080:SF8">
    <property type="entry name" value="IG-LIKE DOMAIN-CONTAINING PROTEIN"/>
    <property type="match status" value="1"/>
</dbReference>
<dbReference type="PROSITE" id="PS50026">
    <property type="entry name" value="EGF_3"/>
    <property type="match status" value="1"/>
</dbReference>
<sequence>MQQYKPMEIEEGFLLSLKCRVEGDSNPEIRWFKDGVPITSIHNPNADISVAFQRSQLRIKNMRLSDSGNYSCLGASETSRMSRWVYVTVLPKSDERKFADEKAYNACPINSCNVGDCLMINNQPVCRCPPSHTGSNCSKLLFHPSSSPDRSTTKAATMEKDFVLDQTQSSNTTPSSLTGVMDDYFDRCNLQEFKHSPECAQVNSHFYAFIGTAIACSVIILLLGSCLGYIRRRKILNRQNRLQATLSNGDMNVDNASGGARFPKNDEFHRKLPENEKSQLNRPLFTRPASGLVAPSIMVTCRTAKVESTSTSLGSTMHIGRMNSGSPIPDAMYSHPLPSPPPTAYVVLTSTQSMNQSLQLHPIAEFVMPSSLIETSSTNPTHESPLSRPKSDVSKSTQVIAHVEKTDMQRLKYEYMLDNTSHVFQEPHQIDAYPNPTEVGAMFECSQIPVSPTTTPSCTQQIFVQIPTLPAPIFFDNQTNQSTTLIGNMPTGLQSSFPATPLTMDHYGNSSHNHGPGTHTGTALLIDPSQLCTTQGGKFLMNSLANPDCVPQSKIKGDQIKTKNNESYLITFQSPGQVVPNRAHSIYPA</sequence>
<dbReference type="SMART" id="SM00408">
    <property type="entry name" value="IGc2"/>
    <property type="match status" value="1"/>
</dbReference>
<feature type="domain" description="Ig-like" evidence="7">
    <location>
        <begin position="1"/>
        <end position="82"/>
    </location>
</feature>
<dbReference type="InterPro" id="IPR013098">
    <property type="entry name" value="Ig_I-set"/>
</dbReference>
<dbReference type="GO" id="GO:0007156">
    <property type="term" value="P:homophilic cell adhesion via plasma membrane adhesion molecules"/>
    <property type="evidence" value="ECO:0007669"/>
    <property type="project" value="TreeGrafter"/>
</dbReference>
<dbReference type="Proteomes" id="UP000822476">
    <property type="component" value="Unassembled WGS sequence"/>
</dbReference>
<feature type="domain" description="EGF-like" evidence="6">
    <location>
        <begin position="103"/>
        <end position="138"/>
    </location>
</feature>
<evidence type="ECO:0000256" key="4">
    <source>
        <dbReference type="SAM" id="MobiDB-lite"/>
    </source>
</evidence>
<comment type="caution">
    <text evidence="3">Lacks conserved residue(s) required for the propagation of feature annotation.</text>
</comment>
<gene>
    <name evidence="8" type="ORF">EG68_00617</name>
</gene>
<feature type="disulfide bond" evidence="3">
    <location>
        <begin position="128"/>
        <end position="137"/>
    </location>
</feature>
<dbReference type="Gene3D" id="2.60.40.10">
    <property type="entry name" value="Immunoglobulins"/>
    <property type="match status" value="1"/>
</dbReference>
<evidence type="ECO:0000256" key="5">
    <source>
        <dbReference type="SAM" id="Phobius"/>
    </source>
</evidence>
<keyword evidence="5" id="KW-0812">Transmembrane</keyword>
<feature type="region of interest" description="Disordered" evidence="4">
    <location>
        <begin position="374"/>
        <end position="397"/>
    </location>
</feature>